<dbReference type="HOGENOM" id="CLU_010194_2_1_1"/>
<dbReference type="Proteomes" id="UP000027920">
    <property type="component" value="Unassembled WGS sequence"/>
</dbReference>
<organism evidence="3 4">
    <name type="scientific">Exophiala aquamarina CBS 119918</name>
    <dbReference type="NCBI Taxonomy" id="1182545"/>
    <lineage>
        <taxon>Eukaryota</taxon>
        <taxon>Fungi</taxon>
        <taxon>Dikarya</taxon>
        <taxon>Ascomycota</taxon>
        <taxon>Pezizomycotina</taxon>
        <taxon>Eurotiomycetes</taxon>
        <taxon>Chaetothyriomycetidae</taxon>
        <taxon>Chaetothyriales</taxon>
        <taxon>Herpotrichiellaceae</taxon>
        <taxon>Exophiala</taxon>
    </lineage>
</organism>
<sequence length="279" mass="30113">MEFQGKIVVVTGAAAGIGQALAREYAHQGARVVLADINLAPQESTVVELRRSGLEAYAYEVDVSSDEQVTEFAASVLRDVGVPWVIHNNAAITWSGSIVDIEIEDLRQQIDVNVFGYLRVTNAFLPSMIDRGSGQIAITASPNGINPPPMVAANLAAYCLSKAANVSMAQCLAVTLKPLGIAVSLLFPDLTNTHQGRQFTGKASTEFHQMLAHIMSNATAADNVAKRLIEGIKVGKFFVNAMPGYEAALLEWAKNELDPHRDWVGENTPRLMKSRLGQV</sequence>
<evidence type="ECO:0000313" key="4">
    <source>
        <dbReference type="Proteomes" id="UP000027920"/>
    </source>
</evidence>
<protein>
    <recommendedName>
        <fullName evidence="5">Alcohol dehydrogenase</fullName>
    </recommendedName>
</protein>
<evidence type="ECO:0000256" key="1">
    <source>
        <dbReference type="ARBA" id="ARBA00006484"/>
    </source>
</evidence>
<dbReference type="PANTHER" id="PTHR24322:SF736">
    <property type="entry name" value="RETINOL DEHYDROGENASE 10"/>
    <property type="match status" value="1"/>
</dbReference>
<dbReference type="VEuPathDB" id="FungiDB:A1O9_07114"/>
<evidence type="ECO:0000256" key="2">
    <source>
        <dbReference type="ARBA" id="ARBA00023002"/>
    </source>
</evidence>
<dbReference type="GO" id="GO:0016616">
    <property type="term" value="F:oxidoreductase activity, acting on the CH-OH group of donors, NAD or NADP as acceptor"/>
    <property type="evidence" value="ECO:0007669"/>
    <property type="project" value="TreeGrafter"/>
</dbReference>
<dbReference type="AlphaFoldDB" id="A0A072P9Y8"/>
<comment type="caution">
    <text evidence="3">The sequence shown here is derived from an EMBL/GenBank/DDBJ whole genome shotgun (WGS) entry which is preliminary data.</text>
</comment>
<dbReference type="OrthoDB" id="5840532at2759"/>
<dbReference type="PANTHER" id="PTHR24322">
    <property type="entry name" value="PKSB"/>
    <property type="match status" value="1"/>
</dbReference>
<dbReference type="Gene3D" id="3.40.50.720">
    <property type="entry name" value="NAD(P)-binding Rossmann-like Domain"/>
    <property type="match status" value="1"/>
</dbReference>
<dbReference type="InterPro" id="IPR002347">
    <property type="entry name" value="SDR_fam"/>
</dbReference>
<dbReference type="STRING" id="1182545.A0A072P9Y8"/>
<keyword evidence="2" id="KW-0560">Oxidoreductase</keyword>
<accession>A0A072P9Y8</accession>
<dbReference type="SUPFAM" id="SSF51735">
    <property type="entry name" value="NAD(P)-binding Rossmann-fold domains"/>
    <property type="match status" value="1"/>
</dbReference>
<gene>
    <name evidence="3" type="ORF">A1O9_07114</name>
</gene>
<dbReference type="EMBL" id="AMGV01000005">
    <property type="protein sequence ID" value="KEF56924.1"/>
    <property type="molecule type" value="Genomic_DNA"/>
</dbReference>
<proteinExistence type="inferred from homology"/>
<comment type="similarity">
    <text evidence="1">Belongs to the short-chain dehydrogenases/reductases (SDR) family.</text>
</comment>
<evidence type="ECO:0000313" key="3">
    <source>
        <dbReference type="EMBL" id="KEF56924.1"/>
    </source>
</evidence>
<dbReference type="Pfam" id="PF00106">
    <property type="entry name" value="adh_short"/>
    <property type="match status" value="1"/>
</dbReference>
<name>A0A072P9Y8_9EURO</name>
<evidence type="ECO:0008006" key="5">
    <source>
        <dbReference type="Google" id="ProtNLM"/>
    </source>
</evidence>
<dbReference type="InterPro" id="IPR036291">
    <property type="entry name" value="NAD(P)-bd_dom_sf"/>
</dbReference>
<dbReference type="GeneID" id="25282028"/>
<dbReference type="PRINTS" id="PR00081">
    <property type="entry name" value="GDHRDH"/>
</dbReference>
<keyword evidence="4" id="KW-1185">Reference proteome</keyword>
<dbReference type="RefSeq" id="XP_013259514.1">
    <property type="nucleotide sequence ID" value="XM_013404060.1"/>
</dbReference>
<reference evidence="3 4" key="1">
    <citation type="submission" date="2013-03" db="EMBL/GenBank/DDBJ databases">
        <title>The Genome Sequence of Exophiala aquamarina CBS 119918.</title>
        <authorList>
            <consortium name="The Broad Institute Genomics Platform"/>
            <person name="Cuomo C."/>
            <person name="de Hoog S."/>
            <person name="Gorbushina A."/>
            <person name="Walker B."/>
            <person name="Young S.K."/>
            <person name="Zeng Q."/>
            <person name="Gargeya S."/>
            <person name="Fitzgerald M."/>
            <person name="Haas B."/>
            <person name="Abouelleil A."/>
            <person name="Allen A.W."/>
            <person name="Alvarado L."/>
            <person name="Arachchi H.M."/>
            <person name="Berlin A.M."/>
            <person name="Chapman S.B."/>
            <person name="Gainer-Dewar J."/>
            <person name="Goldberg J."/>
            <person name="Griggs A."/>
            <person name="Gujja S."/>
            <person name="Hansen M."/>
            <person name="Howarth C."/>
            <person name="Imamovic A."/>
            <person name="Ireland A."/>
            <person name="Larimer J."/>
            <person name="McCowan C."/>
            <person name="Murphy C."/>
            <person name="Pearson M."/>
            <person name="Poon T.W."/>
            <person name="Priest M."/>
            <person name="Roberts A."/>
            <person name="Saif S."/>
            <person name="Shea T."/>
            <person name="Sisk P."/>
            <person name="Sykes S."/>
            <person name="Wortman J."/>
            <person name="Nusbaum C."/>
            <person name="Birren B."/>
        </authorList>
    </citation>
    <scope>NUCLEOTIDE SEQUENCE [LARGE SCALE GENOMIC DNA]</scope>
    <source>
        <strain evidence="3 4">CBS 119918</strain>
    </source>
</reference>